<evidence type="ECO:0000256" key="2">
    <source>
        <dbReference type="ARBA" id="ARBA00008333"/>
    </source>
</evidence>
<feature type="transmembrane region" description="Helical" evidence="6">
    <location>
        <begin position="252"/>
        <end position="271"/>
    </location>
</feature>
<organism evidence="7 8">
    <name type="scientific">Neisseria shayeganii</name>
    <dbReference type="NCBI Taxonomy" id="607712"/>
    <lineage>
        <taxon>Bacteria</taxon>
        <taxon>Pseudomonadati</taxon>
        <taxon>Pseudomonadota</taxon>
        <taxon>Betaproteobacteria</taxon>
        <taxon>Neisseriales</taxon>
        <taxon>Neisseriaceae</taxon>
        <taxon>Neisseria</taxon>
    </lineage>
</organism>
<feature type="transmembrane region" description="Helical" evidence="6">
    <location>
        <begin position="38"/>
        <end position="57"/>
    </location>
</feature>
<feature type="transmembrane region" description="Helical" evidence="6">
    <location>
        <begin position="148"/>
        <end position="168"/>
    </location>
</feature>
<dbReference type="RefSeq" id="WP_182121893.1">
    <property type="nucleotide sequence ID" value="NZ_CP059567.1"/>
</dbReference>
<evidence type="ECO:0000256" key="1">
    <source>
        <dbReference type="ARBA" id="ARBA00004141"/>
    </source>
</evidence>
<gene>
    <name evidence="7" type="ORF">H3L94_09965</name>
</gene>
<keyword evidence="5 6" id="KW-0472">Membrane</keyword>
<feature type="transmembrane region" description="Helical" evidence="6">
    <location>
        <begin position="180"/>
        <end position="203"/>
    </location>
</feature>
<feature type="transmembrane region" description="Helical" evidence="6">
    <location>
        <begin position="6"/>
        <end position="26"/>
    </location>
</feature>
<comment type="subcellular location">
    <subcellularLocation>
        <location evidence="1">Membrane</location>
        <topology evidence="1">Multi-pass membrane protein</topology>
    </subcellularLocation>
</comment>
<reference evidence="7 8" key="1">
    <citation type="submission" date="2020-07" db="EMBL/GenBank/DDBJ databases">
        <title>Genomic diversity of species in the Neisseriaceae family.</title>
        <authorList>
            <person name="Vincent A.T."/>
            <person name="Bernet E."/>
            <person name="Veyrier F.J."/>
        </authorList>
    </citation>
    <scope>NUCLEOTIDE SEQUENCE [LARGE SCALE GENOMIC DNA]</scope>
    <source>
        <strain evidence="7 8">DSM 22244</strain>
    </source>
</reference>
<comment type="similarity">
    <text evidence="2">Belongs to the oxidase-dependent Fe transporter (OFeT) (TC 9.A.10.1) family.</text>
</comment>
<protein>
    <submittedName>
        <fullName evidence="7">FTR1 family iron permease</fullName>
    </submittedName>
</protein>
<sequence length="285" mass="31465">MLIALLITLREGIEAALIVGIVAGFLKHSGYTHLMPKVWLGVGLAALLCVGLGWVIHRQTGEIPQKQQELVVGLIGLVAVGLLTYMILWMQKAARSMKQELQQSVQTALQRGNGHGWALVGMAFLAVAREGLESVFFLLAVFQQSPSWHMPLGAVWGLVLAVVIGWLIYQGGMRINLAKFFRWTGVFLIFVAAGLFAGAFRALHEAGVWNLWQVNPFDWSSPMPLDWSAYLHEDSPLGVLLGGFFGYTHHPLLSDFVLYFAYLIPVLYLFLRGSRPAAASPEPVR</sequence>
<dbReference type="NCBIfam" id="NF041756">
    <property type="entry name" value="EfeU"/>
    <property type="match status" value="1"/>
</dbReference>
<feature type="transmembrane region" description="Helical" evidence="6">
    <location>
        <begin position="69"/>
        <end position="88"/>
    </location>
</feature>
<name>A0A7D7N4W1_9NEIS</name>
<dbReference type="GO" id="GO:0015093">
    <property type="term" value="F:ferrous iron transmembrane transporter activity"/>
    <property type="evidence" value="ECO:0007669"/>
    <property type="project" value="TreeGrafter"/>
</dbReference>
<keyword evidence="4 6" id="KW-1133">Transmembrane helix</keyword>
<evidence type="ECO:0000313" key="7">
    <source>
        <dbReference type="EMBL" id="QMT40160.1"/>
    </source>
</evidence>
<dbReference type="AlphaFoldDB" id="A0A7D7N4W1"/>
<dbReference type="KEGG" id="nsg:H3L94_09965"/>
<dbReference type="EMBL" id="CP059567">
    <property type="protein sequence ID" value="QMT40160.1"/>
    <property type="molecule type" value="Genomic_DNA"/>
</dbReference>
<dbReference type="Proteomes" id="UP000514752">
    <property type="component" value="Chromosome"/>
</dbReference>
<dbReference type="PANTHER" id="PTHR31632">
    <property type="entry name" value="IRON TRANSPORTER FTH1"/>
    <property type="match status" value="1"/>
</dbReference>
<dbReference type="PANTHER" id="PTHR31632:SF2">
    <property type="entry name" value="PLASMA MEMBRANE IRON PERMEASE"/>
    <property type="match status" value="1"/>
</dbReference>
<keyword evidence="3 6" id="KW-0812">Transmembrane</keyword>
<dbReference type="Pfam" id="PF03239">
    <property type="entry name" value="FTR1"/>
    <property type="match status" value="1"/>
</dbReference>
<evidence type="ECO:0000256" key="5">
    <source>
        <dbReference type="ARBA" id="ARBA00023136"/>
    </source>
</evidence>
<proteinExistence type="inferred from homology"/>
<evidence type="ECO:0000256" key="6">
    <source>
        <dbReference type="SAM" id="Phobius"/>
    </source>
</evidence>
<evidence type="ECO:0000256" key="4">
    <source>
        <dbReference type="ARBA" id="ARBA00022989"/>
    </source>
</evidence>
<dbReference type="InterPro" id="IPR004923">
    <property type="entry name" value="FTR1/Fip1/EfeU"/>
</dbReference>
<accession>A0A7D7N4W1</accession>
<dbReference type="GO" id="GO:0033573">
    <property type="term" value="C:high-affinity iron permease complex"/>
    <property type="evidence" value="ECO:0007669"/>
    <property type="project" value="InterPro"/>
</dbReference>
<evidence type="ECO:0000256" key="3">
    <source>
        <dbReference type="ARBA" id="ARBA00022692"/>
    </source>
</evidence>
<evidence type="ECO:0000313" key="8">
    <source>
        <dbReference type="Proteomes" id="UP000514752"/>
    </source>
</evidence>